<dbReference type="AlphaFoldDB" id="A0A8X8DH75"/>
<protein>
    <submittedName>
        <fullName evidence="1">Uncharacterized protein</fullName>
    </submittedName>
</protein>
<evidence type="ECO:0000313" key="1">
    <source>
        <dbReference type="EMBL" id="KAG6791925.1"/>
    </source>
</evidence>
<dbReference type="Proteomes" id="UP000886885">
    <property type="component" value="Chromosome 1A"/>
</dbReference>
<proteinExistence type="predicted"/>
<accession>A0A8X8DH75</accession>
<dbReference type="EMBL" id="JAAWWB010000001">
    <property type="protein sequence ID" value="KAG6791925.1"/>
    <property type="molecule type" value="Genomic_DNA"/>
</dbReference>
<reference evidence="1" key="1">
    <citation type="journal article" date="2020" name="bioRxiv">
        <title>Hybrid origin of Populus tomentosa Carr. identified through genome sequencing and phylogenomic analysis.</title>
        <authorList>
            <person name="An X."/>
            <person name="Gao K."/>
            <person name="Chen Z."/>
            <person name="Li J."/>
            <person name="Yang X."/>
            <person name="Yang X."/>
            <person name="Zhou J."/>
            <person name="Guo T."/>
            <person name="Zhao T."/>
            <person name="Huang S."/>
            <person name="Miao D."/>
            <person name="Khan W.U."/>
            <person name="Rao P."/>
            <person name="Ye M."/>
            <person name="Lei B."/>
            <person name="Liao W."/>
            <person name="Wang J."/>
            <person name="Ji L."/>
            <person name="Li Y."/>
            <person name="Guo B."/>
            <person name="Mustafa N.S."/>
            <person name="Li S."/>
            <person name="Yun Q."/>
            <person name="Keller S.R."/>
            <person name="Mao J."/>
            <person name="Zhang R."/>
            <person name="Strauss S.H."/>
        </authorList>
    </citation>
    <scope>NUCLEOTIDE SEQUENCE</scope>
    <source>
        <strain evidence="1">GM15</strain>
        <tissue evidence="1">Leaf</tissue>
    </source>
</reference>
<evidence type="ECO:0000313" key="2">
    <source>
        <dbReference type="Proteomes" id="UP000886885"/>
    </source>
</evidence>
<sequence length="89" mass="10030">MQGAFTFEQNVNRRTVLQFGDPQCGSKSSGTDKSTIRNVKIHLCDMIGKNEEEKIEEKGRIRSIVDESSKWDILKFQACNLGNSNHGVE</sequence>
<gene>
    <name evidence="1" type="ORF">POTOM_001060</name>
</gene>
<name>A0A8X8DH75_POPTO</name>
<keyword evidence="2" id="KW-1185">Reference proteome</keyword>
<comment type="caution">
    <text evidence="1">The sequence shown here is derived from an EMBL/GenBank/DDBJ whole genome shotgun (WGS) entry which is preliminary data.</text>
</comment>
<organism evidence="1 2">
    <name type="scientific">Populus tomentosa</name>
    <name type="common">Chinese white poplar</name>
    <dbReference type="NCBI Taxonomy" id="118781"/>
    <lineage>
        <taxon>Eukaryota</taxon>
        <taxon>Viridiplantae</taxon>
        <taxon>Streptophyta</taxon>
        <taxon>Embryophyta</taxon>
        <taxon>Tracheophyta</taxon>
        <taxon>Spermatophyta</taxon>
        <taxon>Magnoliopsida</taxon>
        <taxon>eudicotyledons</taxon>
        <taxon>Gunneridae</taxon>
        <taxon>Pentapetalae</taxon>
        <taxon>rosids</taxon>
        <taxon>fabids</taxon>
        <taxon>Malpighiales</taxon>
        <taxon>Salicaceae</taxon>
        <taxon>Saliceae</taxon>
        <taxon>Populus</taxon>
    </lineage>
</organism>